<evidence type="ECO:0000313" key="2">
    <source>
        <dbReference type="EMBL" id="GFY55063.1"/>
    </source>
</evidence>
<dbReference type="EMBL" id="BMAV01010161">
    <property type="protein sequence ID" value="GFY55063.1"/>
    <property type="molecule type" value="Genomic_DNA"/>
</dbReference>
<evidence type="ECO:0000256" key="1">
    <source>
        <dbReference type="SAM" id="MobiDB-lite"/>
    </source>
</evidence>
<keyword evidence="3" id="KW-1185">Reference proteome</keyword>
<reference evidence="2" key="1">
    <citation type="submission" date="2020-08" db="EMBL/GenBank/DDBJ databases">
        <title>Multicomponent nature underlies the extraordinary mechanical properties of spider dragline silk.</title>
        <authorList>
            <person name="Kono N."/>
            <person name="Nakamura H."/>
            <person name="Mori M."/>
            <person name="Yoshida Y."/>
            <person name="Ohtoshi R."/>
            <person name="Malay A.D."/>
            <person name="Moran D.A.P."/>
            <person name="Tomita M."/>
            <person name="Numata K."/>
            <person name="Arakawa K."/>
        </authorList>
    </citation>
    <scope>NUCLEOTIDE SEQUENCE</scope>
</reference>
<evidence type="ECO:0000313" key="3">
    <source>
        <dbReference type="Proteomes" id="UP000886998"/>
    </source>
</evidence>
<feature type="compositionally biased region" description="Basic and acidic residues" evidence="1">
    <location>
        <begin position="55"/>
        <end position="67"/>
    </location>
</feature>
<gene>
    <name evidence="2" type="ORF">TNIN_481111</name>
</gene>
<protein>
    <submittedName>
        <fullName evidence="2">Uncharacterized protein</fullName>
    </submittedName>
</protein>
<organism evidence="2 3">
    <name type="scientific">Trichonephila inaurata madagascariensis</name>
    <dbReference type="NCBI Taxonomy" id="2747483"/>
    <lineage>
        <taxon>Eukaryota</taxon>
        <taxon>Metazoa</taxon>
        <taxon>Ecdysozoa</taxon>
        <taxon>Arthropoda</taxon>
        <taxon>Chelicerata</taxon>
        <taxon>Arachnida</taxon>
        <taxon>Araneae</taxon>
        <taxon>Araneomorphae</taxon>
        <taxon>Entelegynae</taxon>
        <taxon>Araneoidea</taxon>
        <taxon>Nephilidae</taxon>
        <taxon>Trichonephila</taxon>
        <taxon>Trichonephila inaurata</taxon>
    </lineage>
</organism>
<feature type="region of interest" description="Disordered" evidence="1">
    <location>
        <begin position="38"/>
        <end position="93"/>
    </location>
</feature>
<proteinExistence type="predicted"/>
<dbReference type="Proteomes" id="UP000886998">
    <property type="component" value="Unassembled WGS sequence"/>
</dbReference>
<accession>A0A8X6XKV8</accession>
<sequence>MNIDAPKLKSFEKGKFKGFSPQKDYISEMLETPKEVHTPFAGNDAEAGSGTKGPWGKDQRPGRDFNAKHTSWGCPFSENQRKQTLQIHRKQQH</sequence>
<name>A0A8X6XKV8_9ARAC</name>
<comment type="caution">
    <text evidence="2">The sequence shown here is derived from an EMBL/GenBank/DDBJ whole genome shotgun (WGS) entry which is preliminary data.</text>
</comment>
<dbReference type="AlphaFoldDB" id="A0A8X6XKV8"/>